<dbReference type="InterPro" id="IPR032808">
    <property type="entry name" value="DoxX"/>
</dbReference>
<comment type="subcellular location">
    <subcellularLocation>
        <location evidence="1">Cell membrane</location>
        <topology evidence="1">Multi-pass membrane protein</topology>
    </subcellularLocation>
</comment>
<dbReference type="GO" id="GO:0005886">
    <property type="term" value="C:plasma membrane"/>
    <property type="evidence" value="ECO:0007669"/>
    <property type="project" value="UniProtKB-SubCell"/>
</dbReference>
<dbReference type="PANTHER" id="PTHR33452">
    <property type="entry name" value="OXIDOREDUCTASE CATD-RELATED"/>
    <property type="match status" value="1"/>
</dbReference>
<evidence type="ECO:0000256" key="2">
    <source>
        <dbReference type="ARBA" id="ARBA00006679"/>
    </source>
</evidence>
<dbReference type="EMBL" id="CP022604">
    <property type="protein sequence ID" value="ASV85847.1"/>
    <property type="molecule type" value="Genomic_DNA"/>
</dbReference>
<dbReference type="KEGG" id="och:CES85_1103"/>
<comment type="similarity">
    <text evidence="2">Belongs to the DoxX family.</text>
</comment>
<reference evidence="8 10" key="1">
    <citation type="submission" date="2017-07" db="EMBL/GenBank/DDBJ databases">
        <title>Phylogenetic study on the rhizospheric bacterium Ochrobactrum sp. A44.</title>
        <authorList>
            <person name="Krzyzanowska D.M."/>
            <person name="Ossowicki A."/>
            <person name="Rajewska M."/>
            <person name="Maciag T."/>
            <person name="Kaczynski Z."/>
            <person name="Czerwicka M."/>
            <person name="Jafra S."/>
        </authorList>
    </citation>
    <scope>NUCLEOTIDE SEQUENCE [LARGE SCALE GENOMIC DNA]</scope>
    <source>
        <strain evidence="8 10">A44</strain>
    </source>
</reference>
<reference evidence="9 11" key="2">
    <citation type="submission" date="2019-09" db="EMBL/GenBank/DDBJ databases">
        <title>Biological control of the noxious weed angled onion (Allium triquetrum) thwarted by endophytic bacteria in Victoria, Australia.</title>
        <authorList>
            <person name="Tehranchian P."/>
            <person name="Adair R.J."/>
            <person name="Van T.H."/>
            <person name="Morrison P.D."/>
            <person name="Williams H."/>
            <person name="Lawrie A.C."/>
        </authorList>
    </citation>
    <scope>NUCLEOTIDE SEQUENCE [LARGE SCALE GENOMIC DNA]</scope>
    <source>
        <strain evidence="9 11">RPTAtOch1</strain>
    </source>
</reference>
<dbReference type="PANTHER" id="PTHR33452:SF4">
    <property type="entry name" value="BLL4328 PROTEIN"/>
    <property type="match status" value="1"/>
</dbReference>
<evidence type="ECO:0000256" key="7">
    <source>
        <dbReference type="SAM" id="Phobius"/>
    </source>
</evidence>
<evidence type="ECO:0000313" key="10">
    <source>
        <dbReference type="Proteomes" id="UP000215256"/>
    </source>
</evidence>
<protein>
    <submittedName>
        <fullName evidence="8">DoxX family protein</fullName>
    </submittedName>
</protein>
<name>A0A248UGA2_9HYPH</name>
<accession>A0A248UGA2</accession>
<gene>
    <name evidence="8" type="ORF">CES85_1103</name>
    <name evidence="9" type="ORF">F3W84_17310</name>
</gene>
<dbReference type="InterPro" id="IPR051907">
    <property type="entry name" value="DoxX-like_oxidoreductase"/>
</dbReference>
<dbReference type="AlphaFoldDB" id="A0A248UGA2"/>
<keyword evidence="5 7" id="KW-1133">Transmembrane helix</keyword>
<evidence type="ECO:0000256" key="3">
    <source>
        <dbReference type="ARBA" id="ARBA00022475"/>
    </source>
</evidence>
<feature type="transmembrane region" description="Helical" evidence="7">
    <location>
        <begin position="102"/>
        <end position="123"/>
    </location>
</feature>
<sequence>MAEPSSLNKYQPYAIGILRIVTALLYFEHGTQKAFSFPIAGPDSLSAIQLASALLEIVGGALIFLGWFTRPVAFILSGHMAFAYFMAHFPKSFFPVANGGDAAILFCFVFLTLVATGAGAFSVDNRNR</sequence>
<dbReference type="Proteomes" id="UP000327108">
    <property type="component" value="Unassembled WGS sequence"/>
</dbReference>
<organism evidence="8 10">
    <name type="scientific">Ochrobactrum quorumnocens</name>
    <dbReference type="NCBI Taxonomy" id="271865"/>
    <lineage>
        <taxon>Bacteria</taxon>
        <taxon>Pseudomonadati</taxon>
        <taxon>Pseudomonadota</taxon>
        <taxon>Alphaproteobacteria</taxon>
        <taxon>Hyphomicrobiales</taxon>
        <taxon>Brucellaceae</taxon>
        <taxon>Brucella/Ochrobactrum group</taxon>
        <taxon>Ochrobactrum</taxon>
    </lineage>
</organism>
<evidence type="ECO:0000256" key="4">
    <source>
        <dbReference type="ARBA" id="ARBA00022692"/>
    </source>
</evidence>
<dbReference type="Pfam" id="PF07681">
    <property type="entry name" value="DoxX"/>
    <property type="match status" value="1"/>
</dbReference>
<feature type="transmembrane region" description="Helical" evidence="7">
    <location>
        <begin position="72"/>
        <end position="90"/>
    </location>
</feature>
<evidence type="ECO:0000313" key="9">
    <source>
        <dbReference type="EMBL" id="KAA9366487.1"/>
    </source>
</evidence>
<dbReference type="RefSeq" id="WP_095446612.1">
    <property type="nucleotide sequence ID" value="NZ_CP022604.1"/>
</dbReference>
<keyword evidence="4 7" id="KW-0812">Transmembrane</keyword>
<dbReference type="Proteomes" id="UP000215256">
    <property type="component" value="Chromosome 1"/>
</dbReference>
<evidence type="ECO:0000313" key="11">
    <source>
        <dbReference type="Proteomes" id="UP000327108"/>
    </source>
</evidence>
<keyword evidence="3" id="KW-1003">Cell membrane</keyword>
<dbReference type="OrthoDB" id="9808524at2"/>
<evidence type="ECO:0000256" key="1">
    <source>
        <dbReference type="ARBA" id="ARBA00004651"/>
    </source>
</evidence>
<dbReference type="EMBL" id="VYXQ01000018">
    <property type="protein sequence ID" value="KAA9366487.1"/>
    <property type="molecule type" value="Genomic_DNA"/>
</dbReference>
<keyword evidence="6 7" id="KW-0472">Membrane</keyword>
<evidence type="ECO:0000313" key="8">
    <source>
        <dbReference type="EMBL" id="ASV85847.1"/>
    </source>
</evidence>
<keyword evidence="11" id="KW-1185">Reference proteome</keyword>
<evidence type="ECO:0000256" key="6">
    <source>
        <dbReference type="ARBA" id="ARBA00023136"/>
    </source>
</evidence>
<feature type="transmembrane region" description="Helical" evidence="7">
    <location>
        <begin position="47"/>
        <end position="65"/>
    </location>
</feature>
<proteinExistence type="inferred from homology"/>
<evidence type="ECO:0000256" key="5">
    <source>
        <dbReference type="ARBA" id="ARBA00022989"/>
    </source>
</evidence>
<feature type="transmembrane region" description="Helical" evidence="7">
    <location>
        <begin position="12"/>
        <end position="27"/>
    </location>
</feature>